<sequence length="247" mass="27867">MAEILNSVRVRQHSGPLDPLGSFAVPHPEGRGVGQAPFLSRGSLLNWRFRRHDFEAHGTEVIQPVRIVQHDERGLVVWLAGGTPTVDSRFAGREDVNLHDLGYAERFSPSATDRVSYRRHWHGTGVLRIVPAGMPFSVWLFWAGTGEFRSWYINLEHPHTLAGDSLFTADHVLDILVRPDGTVEEKDRDELEAAVRFGQWDDGIAAAIEAEKRLALDQMRSGHWAFDRDWTLFQPDPSWALPPAPKL</sequence>
<dbReference type="PANTHER" id="PTHR39159">
    <property type="match status" value="1"/>
</dbReference>
<dbReference type="SUPFAM" id="SSF159234">
    <property type="entry name" value="FomD-like"/>
    <property type="match status" value="1"/>
</dbReference>
<dbReference type="PANTHER" id="PTHR39159:SF1">
    <property type="entry name" value="UPF0374 PROTEIN YGAC"/>
    <property type="match status" value="1"/>
</dbReference>
<dbReference type="PATRIC" id="fig|479117.4.peg.1885"/>
<organism evidence="3 4">
    <name type="scientific">Brevibacterium ravenspurgense</name>
    <dbReference type="NCBI Taxonomy" id="479117"/>
    <lineage>
        <taxon>Bacteria</taxon>
        <taxon>Bacillati</taxon>
        <taxon>Actinomycetota</taxon>
        <taxon>Actinomycetes</taxon>
        <taxon>Micrococcales</taxon>
        <taxon>Brevibacteriaceae</taxon>
        <taxon>Brevibacterium</taxon>
    </lineage>
</organism>
<protein>
    <recommendedName>
        <fullName evidence="2">DUF402 domain-containing protein</fullName>
    </recommendedName>
</protein>
<dbReference type="Gene3D" id="2.40.380.10">
    <property type="entry name" value="FomD-like"/>
    <property type="match status" value="1"/>
</dbReference>
<dbReference type="AlphaFoldDB" id="A0A150H5P9"/>
<evidence type="ECO:0000256" key="1">
    <source>
        <dbReference type="ARBA" id="ARBA00022801"/>
    </source>
</evidence>
<dbReference type="Pfam" id="PF04167">
    <property type="entry name" value="DUF402"/>
    <property type="match status" value="1"/>
</dbReference>
<evidence type="ECO:0000313" key="3">
    <source>
        <dbReference type="EMBL" id="KXZ57381.1"/>
    </source>
</evidence>
<comment type="caution">
    <text evidence="3">The sequence shown here is derived from an EMBL/GenBank/DDBJ whole genome shotgun (WGS) entry which is preliminary data.</text>
</comment>
<feature type="domain" description="DUF402" evidence="2">
    <location>
        <begin position="112"/>
        <end position="222"/>
    </location>
</feature>
<dbReference type="EMBL" id="LQQC01000012">
    <property type="protein sequence ID" value="KXZ57381.1"/>
    <property type="molecule type" value="Genomic_DNA"/>
</dbReference>
<dbReference type="GO" id="GO:0016787">
    <property type="term" value="F:hydrolase activity"/>
    <property type="evidence" value="ECO:0007669"/>
    <property type="project" value="UniProtKB-KW"/>
</dbReference>
<evidence type="ECO:0000259" key="2">
    <source>
        <dbReference type="Pfam" id="PF04167"/>
    </source>
</evidence>
<dbReference type="InterPro" id="IPR007295">
    <property type="entry name" value="DUF402"/>
</dbReference>
<accession>A0A150H5P9</accession>
<dbReference type="InterPro" id="IPR050212">
    <property type="entry name" value="Ntdp-like"/>
</dbReference>
<reference evidence="3 4" key="1">
    <citation type="submission" date="2016-01" db="EMBL/GenBank/DDBJ databases">
        <title>Use of Whole Genome Sequencing to ascertain that Brevibacterium massiliense (Roux, Raoult 2009) is a later heterotypic synonym of Brevibacterium ravenspurgense (Mages 2008).</title>
        <authorList>
            <person name="Bernier A.-M."/>
            <person name="Burdz T."/>
            <person name="Huynh C."/>
            <person name="Pachecho A.L."/>
            <person name="Wiebe D."/>
            <person name="Bonner C."/>
            <person name="Bernard K."/>
        </authorList>
    </citation>
    <scope>NUCLEOTIDE SEQUENCE [LARGE SCALE GENOMIC DNA]</scope>
    <source>
        <strain evidence="3 4">CCUG56047</strain>
    </source>
</reference>
<dbReference type="Proteomes" id="UP000243589">
    <property type="component" value="Unassembled WGS sequence"/>
</dbReference>
<gene>
    <name evidence="3" type="ORF">Bravens_01901</name>
</gene>
<dbReference type="InterPro" id="IPR035930">
    <property type="entry name" value="FomD-like_sf"/>
</dbReference>
<evidence type="ECO:0000313" key="4">
    <source>
        <dbReference type="Proteomes" id="UP000243589"/>
    </source>
</evidence>
<proteinExistence type="predicted"/>
<dbReference type="RefSeq" id="WP_244878153.1">
    <property type="nucleotide sequence ID" value="NZ_LQQC01000012.1"/>
</dbReference>
<keyword evidence="4" id="KW-1185">Reference proteome</keyword>
<keyword evidence="1" id="KW-0378">Hydrolase</keyword>
<name>A0A150H5P9_9MICO</name>